<name>A0A258D2N3_CAUVI</name>
<organism evidence="2 3">
    <name type="scientific">Caulobacter vibrioides</name>
    <name type="common">Caulobacter crescentus</name>
    <dbReference type="NCBI Taxonomy" id="155892"/>
    <lineage>
        <taxon>Bacteria</taxon>
        <taxon>Pseudomonadati</taxon>
        <taxon>Pseudomonadota</taxon>
        <taxon>Alphaproteobacteria</taxon>
        <taxon>Caulobacterales</taxon>
        <taxon>Caulobacteraceae</taxon>
        <taxon>Caulobacter</taxon>
    </lineage>
</organism>
<proteinExistence type="predicted"/>
<dbReference type="EMBL" id="NCDQ01000235">
    <property type="protein sequence ID" value="OYX01583.1"/>
    <property type="molecule type" value="Genomic_DNA"/>
</dbReference>
<dbReference type="Proteomes" id="UP000215616">
    <property type="component" value="Unassembled WGS sequence"/>
</dbReference>
<feature type="region of interest" description="Disordered" evidence="1">
    <location>
        <begin position="202"/>
        <end position="246"/>
    </location>
</feature>
<sequence>MEAGRPMVTVTRQAGAMALIAYAKNAKGEPAIALAKPVSTAATPAPNSPEAKKAAEAAEALAKLKKEMRLGKKNAIGDAKGRAKAKLQQVMERLKLLKKIYANDPKAMAKALAAAAKELKAAVKDYGKAAKEAGELYAQDFASLPDATTDPEGAAAQRKQLEDEAKMEAWGDMDFLKEVRSTSQALKDELQTAKTKGILTQPGKFERSDEVKEAEDGLKELDEMTEDLDQQVRRDMPPGSLMTLAA</sequence>
<feature type="compositionally biased region" description="Basic and acidic residues" evidence="1">
    <location>
        <begin position="204"/>
        <end position="222"/>
    </location>
</feature>
<gene>
    <name evidence="2" type="ORF">B7Z12_13855</name>
</gene>
<reference evidence="2 3" key="1">
    <citation type="submission" date="2017-03" db="EMBL/GenBank/DDBJ databases">
        <title>Lifting the veil on microbial sulfur biogeochemistry in mining wastewaters.</title>
        <authorList>
            <person name="Kantor R.S."/>
            <person name="Colenbrander Nelson T."/>
            <person name="Marshall S."/>
            <person name="Bennett D."/>
            <person name="Apte S."/>
            <person name="Camacho D."/>
            <person name="Thomas B.C."/>
            <person name="Warren L.A."/>
            <person name="Banfield J.F."/>
        </authorList>
    </citation>
    <scope>NUCLEOTIDE SEQUENCE [LARGE SCALE GENOMIC DNA]</scope>
    <source>
        <strain evidence="2">32-67-7</strain>
    </source>
</reference>
<evidence type="ECO:0000313" key="2">
    <source>
        <dbReference type="EMBL" id="OYX01583.1"/>
    </source>
</evidence>
<comment type="caution">
    <text evidence="2">The sequence shown here is derived from an EMBL/GenBank/DDBJ whole genome shotgun (WGS) entry which is preliminary data.</text>
</comment>
<evidence type="ECO:0000313" key="3">
    <source>
        <dbReference type="Proteomes" id="UP000215616"/>
    </source>
</evidence>
<protein>
    <submittedName>
        <fullName evidence="2">Uncharacterized protein</fullName>
    </submittedName>
</protein>
<evidence type="ECO:0000256" key="1">
    <source>
        <dbReference type="SAM" id="MobiDB-lite"/>
    </source>
</evidence>
<accession>A0A258D2N3</accession>
<dbReference type="AlphaFoldDB" id="A0A258D2N3"/>